<accession>A0A368FZI7</accession>
<reference evidence="1 2" key="1">
    <citation type="submission" date="2014-10" db="EMBL/GenBank/DDBJ databases">
        <title>Draft genome of the hookworm Ancylostoma caninum.</title>
        <authorList>
            <person name="Mitreva M."/>
        </authorList>
    </citation>
    <scope>NUCLEOTIDE SEQUENCE [LARGE SCALE GENOMIC DNA]</scope>
    <source>
        <strain evidence="1 2">Baltimore</strain>
    </source>
</reference>
<organism evidence="1 2">
    <name type="scientific">Ancylostoma caninum</name>
    <name type="common">Dog hookworm</name>
    <dbReference type="NCBI Taxonomy" id="29170"/>
    <lineage>
        <taxon>Eukaryota</taxon>
        <taxon>Metazoa</taxon>
        <taxon>Ecdysozoa</taxon>
        <taxon>Nematoda</taxon>
        <taxon>Chromadorea</taxon>
        <taxon>Rhabditida</taxon>
        <taxon>Rhabditina</taxon>
        <taxon>Rhabditomorpha</taxon>
        <taxon>Strongyloidea</taxon>
        <taxon>Ancylostomatidae</taxon>
        <taxon>Ancylostomatinae</taxon>
        <taxon>Ancylostoma</taxon>
    </lineage>
</organism>
<gene>
    <name evidence="1" type="ORF">ANCCAN_16565</name>
</gene>
<dbReference type="EMBL" id="JOJR01000461">
    <property type="protein sequence ID" value="RCN37532.1"/>
    <property type="molecule type" value="Genomic_DNA"/>
</dbReference>
<evidence type="ECO:0000313" key="2">
    <source>
        <dbReference type="Proteomes" id="UP000252519"/>
    </source>
</evidence>
<evidence type="ECO:0000313" key="1">
    <source>
        <dbReference type="EMBL" id="RCN37532.1"/>
    </source>
</evidence>
<protein>
    <submittedName>
        <fullName evidence="1">Uncharacterized protein</fullName>
    </submittedName>
</protein>
<proteinExistence type="predicted"/>
<comment type="caution">
    <text evidence="1">The sequence shown here is derived from an EMBL/GenBank/DDBJ whole genome shotgun (WGS) entry which is preliminary data.</text>
</comment>
<name>A0A368FZI7_ANCCA</name>
<keyword evidence="2" id="KW-1185">Reference proteome</keyword>
<dbReference type="Proteomes" id="UP000252519">
    <property type="component" value="Unassembled WGS sequence"/>
</dbReference>
<dbReference type="AlphaFoldDB" id="A0A368FZI7"/>
<sequence length="126" mass="14356">MPEAIEPLKAYALAAAVFLVDSRVKDRKRELCVTMSILQRSQKKRLRKFSSGHAQSIDGDISISDENGVMQQFSNSLEPHSDDYAVYFGTYYATSVLRSPRAFRRRQPRLELNVGGKQEEAQRRSC</sequence>